<gene>
    <name evidence="1" type="ORF">KJF94_18790</name>
</gene>
<evidence type="ECO:0000313" key="2">
    <source>
        <dbReference type="Proteomes" id="UP000681155"/>
    </source>
</evidence>
<organism evidence="1 2">
    <name type="scientific">Pseudomonas hormoni</name>
    <dbReference type="NCBI Taxonomy" id="3093767"/>
    <lineage>
        <taxon>Bacteria</taxon>
        <taxon>Pseudomonadati</taxon>
        <taxon>Pseudomonadota</taxon>
        <taxon>Gammaproteobacteria</taxon>
        <taxon>Pseudomonadales</taxon>
        <taxon>Pseudomonadaceae</taxon>
        <taxon>Pseudomonas</taxon>
    </lineage>
</organism>
<dbReference type="RefSeq" id="WP_214377812.1">
    <property type="nucleotide sequence ID" value="NZ_CP075566.1"/>
</dbReference>
<reference evidence="1 2" key="1">
    <citation type="submission" date="2021-05" db="EMBL/GenBank/DDBJ databases">
        <title>Complete genome of the cytokinin-producing biocontrol strain Pseudomonas fluorescens G20-18.</title>
        <authorList>
            <person name="Nielsen T.K."/>
            <person name="Mekureyaw M.F."/>
            <person name="Hansen L.H."/>
            <person name="Nicolaisen M.H."/>
            <person name="Roitsch T.G."/>
            <person name="Hennessy R.C."/>
        </authorList>
    </citation>
    <scope>NUCLEOTIDE SEQUENCE [LARGE SCALE GENOMIC DNA]</scope>
    <source>
        <strain evidence="1 2">G20-18</strain>
    </source>
</reference>
<proteinExistence type="predicted"/>
<dbReference type="Proteomes" id="UP000681155">
    <property type="component" value="Chromosome"/>
</dbReference>
<sequence>MPLLKKADLRYDYSWKVTAGDDPKLIEADGDHLSRNEGYEMLDYLNNLGKFNEGKDIVYGKGEDIQKDTRLYVEWMLKKHFKSTAPGRGTITKWVNDNWWALKEKFVSLEPEKVTK</sequence>
<evidence type="ECO:0000313" key="1">
    <source>
        <dbReference type="EMBL" id="QVW21926.1"/>
    </source>
</evidence>
<dbReference type="EMBL" id="CP075566">
    <property type="protein sequence ID" value="QVW21926.1"/>
    <property type="molecule type" value="Genomic_DNA"/>
</dbReference>
<accession>A0ABX8ESB4</accession>
<name>A0ABX8ESB4_9PSED</name>
<keyword evidence="2" id="KW-1185">Reference proteome</keyword>
<protein>
    <submittedName>
        <fullName evidence="1">Uncharacterized protein</fullName>
    </submittedName>
</protein>